<dbReference type="AlphaFoldDB" id="A0A8I3A6G5"/>
<dbReference type="EMBL" id="JAGFBS010000022">
    <property type="protein sequence ID" value="KAG6373478.1"/>
    <property type="molecule type" value="Genomic_DNA"/>
</dbReference>
<feature type="chain" id="PRO_5034922262" description="GPI anchored protein" evidence="3">
    <location>
        <begin position="18"/>
        <end position="183"/>
    </location>
</feature>
<protein>
    <recommendedName>
        <fullName evidence="6">GPI anchored protein</fullName>
    </recommendedName>
</protein>
<feature type="signal peptide" evidence="3">
    <location>
        <begin position="1"/>
        <end position="17"/>
    </location>
</feature>
<evidence type="ECO:0000256" key="1">
    <source>
        <dbReference type="SAM" id="MobiDB-lite"/>
    </source>
</evidence>
<keyword evidence="5" id="KW-1185">Reference proteome</keyword>
<feature type="transmembrane region" description="Helical" evidence="2">
    <location>
        <begin position="76"/>
        <end position="94"/>
    </location>
</feature>
<accession>A0A8I3A6G5</accession>
<dbReference type="OrthoDB" id="3362246at2759"/>
<keyword evidence="2" id="KW-1133">Transmembrane helix</keyword>
<gene>
    <name evidence="4" type="ORF">JVT61DRAFT_6633</name>
</gene>
<dbReference type="Proteomes" id="UP000683000">
    <property type="component" value="Unassembled WGS sequence"/>
</dbReference>
<organism evidence="4 5">
    <name type="scientific">Boletus reticuloceps</name>
    <dbReference type="NCBI Taxonomy" id="495285"/>
    <lineage>
        <taxon>Eukaryota</taxon>
        <taxon>Fungi</taxon>
        <taxon>Dikarya</taxon>
        <taxon>Basidiomycota</taxon>
        <taxon>Agaricomycotina</taxon>
        <taxon>Agaricomycetes</taxon>
        <taxon>Agaricomycetidae</taxon>
        <taxon>Boletales</taxon>
        <taxon>Boletineae</taxon>
        <taxon>Boletaceae</taxon>
        <taxon>Boletoideae</taxon>
        <taxon>Boletus</taxon>
    </lineage>
</organism>
<evidence type="ECO:0000256" key="3">
    <source>
        <dbReference type="SAM" id="SignalP"/>
    </source>
</evidence>
<keyword evidence="2" id="KW-0812">Transmembrane</keyword>
<proteinExistence type="predicted"/>
<sequence length="183" mass="18156">MKSAFASVALFVTGALAQFMINTPFPGREEPVSDSSHLSSSPMFICSSQRPTFCILPGATPNGIALESFPQTNSTSYTWLVNIASGTVLFLFVCQRHSSSFIASNSCLNSTSASPGPTASDSGSSTAAATVTGGSSTDTGTGAASGTSSSPTSTSTSTSGASANVAQFGAAGIIGVAVAALFL</sequence>
<name>A0A8I3A6G5_9AGAM</name>
<evidence type="ECO:0000313" key="4">
    <source>
        <dbReference type="EMBL" id="KAG6373478.1"/>
    </source>
</evidence>
<reference evidence="4" key="1">
    <citation type="submission" date="2021-03" db="EMBL/GenBank/DDBJ databases">
        <title>Evolutionary innovations through gain and loss of genes in the ectomycorrhizal Boletales.</title>
        <authorList>
            <person name="Wu G."/>
            <person name="Miyauchi S."/>
            <person name="Morin E."/>
            <person name="Yang Z.-L."/>
            <person name="Xu J."/>
            <person name="Martin F.M."/>
        </authorList>
    </citation>
    <scope>NUCLEOTIDE SEQUENCE</scope>
    <source>
        <strain evidence="4">BR01</strain>
    </source>
</reference>
<comment type="caution">
    <text evidence="4">The sequence shown here is derived from an EMBL/GenBank/DDBJ whole genome shotgun (WGS) entry which is preliminary data.</text>
</comment>
<feature type="region of interest" description="Disordered" evidence="1">
    <location>
        <begin position="113"/>
        <end position="158"/>
    </location>
</feature>
<keyword evidence="3" id="KW-0732">Signal</keyword>
<keyword evidence="2" id="KW-0472">Membrane</keyword>
<evidence type="ECO:0000256" key="2">
    <source>
        <dbReference type="SAM" id="Phobius"/>
    </source>
</evidence>
<evidence type="ECO:0008006" key="6">
    <source>
        <dbReference type="Google" id="ProtNLM"/>
    </source>
</evidence>
<evidence type="ECO:0000313" key="5">
    <source>
        <dbReference type="Proteomes" id="UP000683000"/>
    </source>
</evidence>